<dbReference type="Proteomes" id="UP000474778">
    <property type="component" value="Unassembled WGS sequence"/>
</dbReference>
<feature type="domain" description="STAS" evidence="1">
    <location>
        <begin position="6"/>
        <end position="99"/>
    </location>
</feature>
<dbReference type="Gene3D" id="3.30.750.24">
    <property type="entry name" value="STAS domain"/>
    <property type="match status" value="1"/>
</dbReference>
<reference evidence="2 3" key="1">
    <citation type="submission" date="2019-12" db="EMBL/GenBank/DDBJ databases">
        <title>Shewanella insulae sp. nov., isolated from a tidal flat.</title>
        <authorList>
            <person name="Yoon J.-H."/>
        </authorList>
    </citation>
    <scope>NUCLEOTIDE SEQUENCE [LARGE SCALE GENOMIC DNA]</scope>
    <source>
        <strain evidence="2 3">JBTF-M18</strain>
    </source>
</reference>
<dbReference type="PANTHER" id="PTHR35849">
    <property type="entry name" value="BLR2341 PROTEIN"/>
    <property type="match status" value="1"/>
</dbReference>
<dbReference type="PANTHER" id="PTHR35849:SF2">
    <property type="entry name" value="BLR2341 PROTEIN"/>
    <property type="match status" value="1"/>
</dbReference>
<dbReference type="InterPro" id="IPR036513">
    <property type="entry name" value="STAS_dom_sf"/>
</dbReference>
<accession>A0A6L7HXY8</accession>
<dbReference type="InterPro" id="IPR002645">
    <property type="entry name" value="STAS_dom"/>
</dbReference>
<dbReference type="InterPro" id="IPR058548">
    <property type="entry name" value="MlaB-like_STAS"/>
</dbReference>
<protein>
    <submittedName>
        <fullName evidence="2">STAS domain-containing protein</fullName>
    </submittedName>
</protein>
<evidence type="ECO:0000259" key="1">
    <source>
        <dbReference type="PROSITE" id="PS50801"/>
    </source>
</evidence>
<dbReference type="Pfam" id="PF13466">
    <property type="entry name" value="STAS_2"/>
    <property type="match status" value="1"/>
</dbReference>
<sequence length="99" mass="11144">MTQSPIRLASELTIRNIQQVHHDIAEQLNASDTLSIDASQLTRVDTSGAQLLYFLHHYCQTHHHAIEWMPPAEEVEQTLAELGLDAAQIFALAQETIQE</sequence>
<dbReference type="InterPro" id="IPR052746">
    <property type="entry name" value="MlaB_ABC_Transporter"/>
</dbReference>
<gene>
    <name evidence="2" type="ORF">GNT65_09970</name>
</gene>
<proteinExistence type="predicted"/>
<dbReference type="EMBL" id="WRPA01000007">
    <property type="protein sequence ID" value="MXR68993.1"/>
    <property type="molecule type" value="Genomic_DNA"/>
</dbReference>
<comment type="caution">
    <text evidence="2">The sequence shown here is derived from an EMBL/GenBank/DDBJ whole genome shotgun (WGS) entry which is preliminary data.</text>
</comment>
<keyword evidence="3" id="KW-1185">Reference proteome</keyword>
<evidence type="ECO:0000313" key="3">
    <source>
        <dbReference type="Proteomes" id="UP000474778"/>
    </source>
</evidence>
<dbReference type="AlphaFoldDB" id="A0A6L7HXY8"/>
<dbReference type="PROSITE" id="PS50801">
    <property type="entry name" value="STAS"/>
    <property type="match status" value="1"/>
</dbReference>
<name>A0A6L7HXY8_9GAMM</name>
<organism evidence="2 3">
    <name type="scientific">Shewanella insulae</name>
    <dbReference type="NCBI Taxonomy" id="2681496"/>
    <lineage>
        <taxon>Bacteria</taxon>
        <taxon>Pseudomonadati</taxon>
        <taxon>Pseudomonadota</taxon>
        <taxon>Gammaproteobacteria</taxon>
        <taxon>Alteromonadales</taxon>
        <taxon>Shewanellaceae</taxon>
        <taxon>Shewanella</taxon>
    </lineage>
</organism>
<evidence type="ECO:0000313" key="2">
    <source>
        <dbReference type="EMBL" id="MXR68993.1"/>
    </source>
</evidence>
<dbReference type="RefSeq" id="WP_160795752.1">
    <property type="nucleotide sequence ID" value="NZ_CANMWR010000006.1"/>
</dbReference>
<dbReference type="SUPFAM" id="SSF52091">
    <property type="entry name" value="SpoIIaa-like"/>
    <property type="match status" value="1"/>
</dbReference>